<reference evidence="3" key="1">
    <citation type="journal article" date="2020" name="mSystems">
        <title>Genome- and Community-Level Interaction Insights into Carbon Utilization and Element Cycling Functions of Hydrothermarchaeota in Hydrothermal Sediment.</title>
        <authorList>
            <person name="Zhou Z."/>
            <person name="Liu Y."/>
            <person name="Xu W."/>
            <person name="Pan J."/>
            <person name="Luo Z.H."/>
            <person name="Li M."/>
        </authorList>
    </citation>
    <scope>NUCLEOTIDE SEQUENCE [LARGE SCALE GENOMIC DNA]</scope>
    <source>
        <strain evidence="3">SpSt-116</strain>
    </source>
</reference>
<feature type="region of interest" description="Disordered" evidence="1">
    <location>
        <begin position="200"/>
        <end position="238"/>
    </location>
</feature>
<dbReference type="AlphaFoldDB" id="A0A7C1CFS0"/>
<evidence type="ECO:0000313" key="3">
    <source>
        <dbReference type="EMBL" id="HDP15716.1"/>
    </source>
</evidence>
<comment type="caution">
    <text evidence="3">The sequence shown here is derived from an EMBL/GenBank/DDBJ whole genome shotgun (WGS) entry which is preliminary data.</text>
</comment>
<sequence length="555" mass="61613">MSEKFKVLVVASWGDPRRWDEVSYRLPVESLEHPGLRKVLGEGARELECSSRSSTVSLLCLLSSAGLEVHGVVFGLDTVASASSQNIRNDALNVYANSLEEFVKGSTCCEEIKEEIKKKKWIDVVVTPGVGTYGGLSYRGSPTHIFTQAFMKIYKRLASDDPAFLVVDITHGINYQTTAILYAAMTSAIVAGKERNLVIFNSEPPSPSTKPQKTDKSPQPAQLSTGQLDPQATSQQASNPQSLGILDVTLLSNALRFAMAARDILLFRSKSISELSREATVKGSGRVAEALVSLETFTRLLENAAVALTFPGALDEKGERLGYSLCSILESFTSDPCSKIEYPPEKDDVKKVVTYPSPETARVLECILYSVLRRLAEDERGRRIGLCVDAAKSDLAEYLKRVAERLQGSGLKYASLIAKREKQKLDTFIGTFQNCLNEFDKNKDMLEGIAQHLVLRENEVEVDVSLFHAFGELEQKKSKLPCISILNEVKEKVRNFKKEEVIDENNARNISAHAGLSYTIIEKVVVSRQADRWTVSKIKYNRSKVQDYLKILSRI</sequence>
<dbReference type="NCBIfam" id="TIGR02549">
    <property type="entry name" value="CRISPR_DxTHG"/>
    <property type="match status" value="1"/>
</dbReference>
<dbReference type="NCBIfam" id="TIGR01897">
    <property type="entry name" value="cas_MJ1666"/>
    <property type="match status" value="1"/>
</dbReference>
<gene>
    <name evidence="3" type="ORF">ENN26_08120</name>
</gene>
<dbReference type="EMBL" id="DSAY01000145">
    <property type="protein sequence ID" value="HDP15716.1"/>
    <property type="molecule type" value="Genomic_DNA"/>
</dbReference>
<feature type="compositionally biased region" description="Polar residues" evidence="1">
    <location>
        <begin position="217"/>
        <end position="238"/>
    </location>
</feature>
<dbReference type="Gene3D" id="3.40.50.10640">
    <property type="entry name" value="SSO1389-like"/>
    <property type="match status" value="1"/>
</dbReference>
<accession>A0A7C1CFS0</accession>
<dbReference type="InterPro" id="IPR013383">
    <property type="entry name" value="CRISPR-assoc_prot_DxTHG_CS"/>
</dbReference>
<dbReference type="InterPro" id="IPR053857">
    <property type="entry name" value="Csx1_CARF"/>
</dbReference>
<name>A0A7C1CFS0_9CREN</name>
<dbReference type="InterPro" id="IPR010171">
    <property type="entry name" value="CRISPR_Csx1"/>
</dbReference>
<dbReference type="Pfam" id="PF22230">
    <property type="entry name" value="Csx1_CARF"/>
    <property type="match status" value="1"/>
</dbReference>
<dbReference type="SUPFAM" id="SSF160980">
    <property type="entry name" value="SSO1389-like"/>
    <property type="match status" value="2"/>
</dbReference>
<dbReference type="PANTHER" id="PTHR37169">
    <property type="entry name" value="CRISPR SYSTEM ENDORIBONUCLEASE CSX1-RELATED"/>
    <property type="match status" value="1"/>
</dbReference>
<evidence type="ECO:0000256" key="1">
    <source>
        <dbReference type="SAM" id="MobiDB-lite"/>
    </source>
</evidence>
<dbReference type="PANTHER" id="PTHR37169:SF1">
    <property type="entry name" value="CRISPR SYSTEM ENDORIBONUCLEASE CSX1"/>
    <property type="match status" value="1"/>
</dbReference>
<proteinExistence type="predicted"/>
<feature type="domain" description="CRISPR system endoribonuclease Csx1 CARF" evidence="2">
    <location>
        <begin position="8"/>
        <end position="204"/>
    </location>
</feature>
<organism evidence="3">
    <name type="scientific">Thermofilum adornatum</name>
    <dbReference type="NCBI Taxonomy" id="1365176"/>
    <lineage>
        <taxon>Archaea</taxon>
        <taxon>Thermoproteota</taxon>
        <taxon>Thermoprotei</taxon>
        <taxon>Thermofilales</taxon>
        <taxon>Thermofilaceae</taxon>
        <taxon>Thermofilum</taxon>
    </lineage>
</organism>
<protein>
    <submittedName>
        <fullName evidence="3">TIGR01897 family CRISPR-associated protein</fullName>
    </submittedName>
</protein>
<evidence type="ECO:0000259" key="2">
    <source>
        <dbReference type="Pfam" id="PF22230"/>
    </source>
</evidence>
<dbReference type="InterPro" id="IPR052875">
    <property type="entry name" value="CRISPR_assoc_ribonuclease"/>
</dbReference>